<dbReference type="InterPro" id="IPR002454">
    <property type="entry name" value="Gamma_tubulin"/>
</dbReference>
<dbReference type="InterPro" id="IPR018316">
    <property type="entry name" value="Tubulin/FtsZ_2-layer-sand-dom"/>
</dbReference>
<dbReference type="SMART" id="SM00865">
    <property type="entry name" value="Tubulin_C"/>
    <property type="match status" value="1"/>
</dbReference>
<dbReference type="GO" id="GO:0007020">
    <property type="term" value="P:microtubule nucleation"/>
    <property type="evidence" value="ECO:0007669"/>
    <property type="project" value="InterPro"/>
</dbReference>
<keyword evidence="3" id="KW-0963">Cytoplasm</keyword>
<dbReference type="SUPFAM" id="SSF55307">
    <property type="entry name" value="Tubulin C-terminal domain-like"/>
    <property type="match status" value="1"/>
</dbReference>
<dbReference type="InterPro" id="IPR008280">
    <property type="entry name" value="Tub_FtsZ_C"/>
</dbReference>
<protein>
    <recommendedName>
        <fullName evidence="8">Tubulin/FtsZ 2-layer sandwich domain-containing protein</fullName>
    </recommendedName>
</protein>
<evidence type="ECO:0000313" key="9">
    <source>
        <dbReference type="EMBL" id="KOF67958.1"/>
    </source>
</evidence>
<dbReference type="InterPro" id="IPR023123">
    <property type="entry name" value="Tubulin_C"/>
</dbReference>
<dbReference type="GO" id="GO:0031122">
    <property type="term" value="P:cytoplasmic microtubule organization"/>
    <property type="evidence" value="ECO:0007669"/>
    <property type="project" value="InterPro"/>
</dbReference>
<comment type="similarity">
    <text evidence="2">Belongs to the tubulin family.</text>
</comment>
<dbReference type="Pfam" id="PF03953">
    <property type="entry name" value="Tubulin_C"/>
    <property type="match status" value="1"/>
</dbReference>
<dbReference type="STRING" id="37653.A0A0L8FTJ4"/>
<dbReference type="FunFam" id="1.10.287.600:FF:000004">
    <property type="entry name" value="Tubulin gamma chain"/>
    <property type="match status" value="1"/>
</dbReference>
<evidence type="ECO:0000256" key="3">
    <source>
        <dbReference type="ARBA" id="ARBA00022490"/>
    </source>
</evidence>
<dbReference type="GO" id="GO:0005525">
    <property type="term" value="F:GTP binding"/>
    <property type="evidence" value="ECO:0007669"/>
    <property type="project" value="UniProtKB-KW"/>
</dbReference>
<evidence type="ECO:0000259" key="8">
    <source>
        <dbReference type="SMART" id="SM00865"/>
    </source>
</evidence>
<dbReference type="PANTHER" id="PTHR11588">
    <property type="entry name" value="TUBULIN"/>
    <property type="match status" value="1"/>
</dbReference>
<evidence type="ECO:0000256" key="4">
    <source>
        <dbReference type="ARBA" id="ARBA00022701"/>
    </source>
</evidence>
<comment type="subcellular location">
    <subcellularLocation>
        <location evidence="1">Cytoplasm</location>
        <location evidence="1">Cytoskeleton</location>
        <location evidence="1">Microtubule organizing center</location>
    </subcellularLocation>
</comment>
<dbReference type="Gene3D" id="3.30.1330.20">
    <property type="entry name" value="Tubulin/FtsZ, C-terminal domain"/>
    <property type="match status" value="1"/>
</dbReference>
<evidence type="ECO:0000256" key="5">
    <source>
        <dbReference type="ARBA" id="ARBA00022741"/>
    </source>
</evidence>
<dbReference type="EMBL" id="KQ426668">
    <property type="protein sequence ID" value="KOF67958.1"/>
    <property type="molecule type" value="Genomic_DNA"/>
</dbReference>
<keyword evidence="4" id="KW-0493">Microtubule</keyword>
<evidence type="ECO:0000256" key="1">
    <source>
        <dbReference type="ARBA" id="ARBA00004267"/>
    </source>
</evidence>
<keyword evidence="7" id="KW-0206">Cytoskeleton</keyword>
<keyword evidence="5" id="KW-0547">Nucleotide-binding</keyword>
<dbReference type="InterPro" id="IPR036525">
    <property type="entry name" value="Tubulin/FtsZ_GTPase_sf"/>
</dbReference>
<gene>
    <name evidence="9" type="ORF">OCBIM_22008532mg</name>
</gene>
<keyword evidence="6" id="KW-0342">GTP-binding</keyword>
<dbReference type="GO" id="GO:0000930">
    <property type="term" value="C:gamma-tubulin complex"/>
    <property type="evidence" value="ECO:0007669"/>
    <property type="project" value="InterPro"/>
</dbReference>
<organism evidence="9">
    <name type="scientific">Octopus bimaculoides</name>
    <name type="common">California two-spotted octopus</name>
    <dbReference type="NCBI Taxonomy" id="37653"/>
    <lineage>
        <taxon>Eukaryota</taxon>
        <taxon>Metazoa</taxon>
        <taxon>Spiralia</taxon>
        <taxon>Lophotrochozoa</taxon>
        <taxon>Mollusca</taxon>
        <taxon>Cephalopoda</taxon>
        <taxon>Coleoidea</taxon>
        <taxon>Octopodiformes</taxon>
        <taxon>Octopoda</taxon>
        <taxon>Incirrata</taxon>
        <taxon>Octopodidae</taxon>
        <taxon>Octopus</taxon>
    </lineage>
</organism>
<dbReference type="Gene3D" id="3.40.50.1440">
    <property type="entry name" value="Tubulin/FtsZ, GTPase domain"/>
    <property type="match status" value="1"/>
</dbReference>
<evidence type="ECO:0000256" key="2">
    <source>
        <dbReference type="ARBA" id="ARBA00009636"/>
    </source>
</evidence>
<evidence type="ECO:0000256" key="6">
    <source>
        <dbReference type="ARBA" id="ARBA00023134"/>
    </source>
</evidence>
<evidence type="ECO:0000256" key="7">
    <source>
        <dbReference type="ARBA" id="ARBA00023212"/>
    </source>
</evidence>
<sequence length="217" mass="24876">MSTSTATLRYPGYMNNDLVGLIASLIPTPRLHFLMTGYTPLTTDPHVASVRKTTVLDVMRRLLQPKNMMVSTPVHRQDKHCYISILNIIQGEVDPTQVHKSLQRIRERKLAQFIPWGPASIQVALSRKSPYILTAHRVSGLMLANHTSISSLFERTMSHYDKLRKREAFMETFKKEPMFHDDLSEFDASREVLQQLVDEYHAATNSEYLSWGMKNAS</sequence>
<dbReference type="FunFam" id="3.30.1330.20:FF:000003">
    <property type="entry name" value="Tubulin gamma chain"/>
    <property type="match status" value="1"/>
</dbReference>
<dbReference type="Gene3D" id="1.10.287.600">
    <property type="entry name" value="Helix hairpin bin"/>
    <property type="match status" value="1"/>
</dbReference>
<dbReference type="InterPro" id="IPR000217">
    <property type="entry name" value="Tubulin"/>
</dbReference>
<dbReference type="AlphaFoldDB" id="A0A0L8FTJ4"/>
<dbReference type="InterPro" id="IPR037103">
    <property type="entry name" value="Tubulin/FtsZ-like_C"/>
</dbReference>
<name>A0A0L8FTJ4_OCTBM</name>
<dbReference type="OrthoDB" id="10249382at2759"/>
<dbReference type="GO" id="GO:0005874">
    <property type="term" value="C:microtubule"/>
    <property type="evidence" value="ECO:0007669"/>
    <property type="project" value="UniProtKB-KW"/>
</dbReference>
<dbReference type="PRINTS" id="PR01164">
    <property type="entry name" value="GAMMATUBULIN"/>
</dbReference>
<proteinExistence type="inferred from homology"/>
<feature type="domain" description="Tubulin/FtsZ 2-layer sandwich" evidence="8">
    <location>
        <begin position="14"/>
        <end position="158"/>
    </location>
</feature>
<reference evidence="9" key="1">
    <citation type="submission" date="2015-07" db="EMBL/GenBank/DDBJ databases">
        <title>MeaNS - Measles Nucleotide Surveillance Program.</title>
        <authorList>
            <person name="Tran T."/>
            <person name="Druce J."/>
        </authorList>
    </citation>
    <scope>NUCLEOTIDE SEQUENCE</scope>
    <source>
        <strain evidence="9">UCB-OBI-ISO-001</strain>
        <tissue evidence="9">Gonad</tissue>
    </source>
</reference>
<accession>A0A0L8FTJ4</accession>